<dbReference type="EMBL" id="CP000876">
    <property type="protein sequence ID" value="ABX07784.1"/>
    <property type="molecule type" value="Genomic_DNA"/>
</dbReference>
<proteinExistence type="predicted"/>
<geneLocation type="plasmid" evidence="1 2">
    <name>pHAU01</name>
</geneLocation>
<dbReference type="AlphaFoldDB" id="A9B8X0"/>
<keyword evidence="2" id="KW-1185">Reference proteome</keyword>
<sequence>MADTDTIRFTCRRPDCGYVNVWTRAEVLRKGKKTIFMGTAPATRIYVVPCKNPQAPACPELRRIEVVDHEGDAA</sequence>
<evidence type="ECO:0000313" key="1">
    <source>
        <dbReference type="EMBL" id="ABX07784.1"/>
    </source>
</evidence>
<protein>
    <submittedName>
        <fullName evidence="1">Uncharacterized protein</fullName>
    </submittedName>
</protein>
<dbReference type="BioCyc" id="HAUR316274:GHYA-5218-MONOMER"/>
<reference evidence="1 2" key="1">
    <citation type="journal article" date="2011" name="Stand. Genomic Sci.">
        <title>Complete genome sequence of the filamentous gliding predatory bacterium Herpetosiphon aurantiacus type strain (114-95(T)).</title>
        <authorList>
            <person name="Kiss H."/>
            <person name="Nett M."/>
            <person name="Domin N."/>
            <person name="Martin K."/>
            <person name="Maresca J.A."/>
            <person name="Copeland A."/>
            <person name="Lapidus A."/>
            <person name="Lucas S."/>
            <person name="Berry K.W."/>
            <person name="Glavina Del Rio T."/>
            <person name="Dalin E."/>
            <person name="Tice H."/>
            <person name="Pitluck S."/>
            <person name="Richardson P."/>
            <person name="Bruce D."/>
            <person name="Goodwin L."/>
            <person name="Han C."/>
            <person name="Detter J.C."/>
            <person name="Schmutz J."/>
            <person name="Brettin T."/>
            <person name="Land M."/>
            <person name="Hauser L."/>
            <person name="Kyrpides N.C."/>
            <person name="Ivanova N."/>
            <person name="Goker M."/>
            <person name="Woyke T."/>
            <person name="Klenk H.P."/>
            <person name="Bryant D.A."/>
        </authorList>
    </citation>
    <scope>NUCLEOTIDE SEQUENCE [LARGE SCALE GENOMIC DNA]</scope>
    <source>
        <strain evidence="2">ATCC 23779 / DSM 785 / 114-95</strain>
        <plasmid evidence="1">pHAU01</plasmid>
    </source>
</reference>
<organism evidence="1 2">
    <name type="scientific">Herpetosiphon aurantiacus (strain ATCC 23779 / DSM 785 / 114-95)</name>
    <dbReference type="NCBI Taxonomy" id="316274"/>
    <lineage>
        <taxon>Bacteria</taxon>
        <taxon>Bacillati</taxon>
        <taxon>Chloroflexota</taxon>
        <taxon>Chloroflexia</taxon>
        <taxon>Herpetosiphonales</taxon>
        <taxon>Herpetosiphonaceae</taxon>
        <taxon>Herpetosiphon</taxon>
    </lineage>
</organism>
<dbReference type="Proteomes" id="UP000000787">
    <property type="component" value="Plasmid pHAU01"/>
</dbReference>
<gene>
    <name evidence="1" type="ordered locus">Haur_5156</name>
</gene>
<accession>A9B8X0</accession>
<keyword evidence="1" id="KW-0614">Plasmid</keyword>
<dbReference type="KEGG" id="hau:Haur_5156"/>
<name>A9B8X0_HERA2</name>
<dbReference type="HOGENOM" id="CLU_2859560_0_0_0"/>
<dbReference type="InParanoid" id="A9B8X0"/>
<evidence type="ECO:0000313" key="2">
    <source>
        <dbReference type="Proteomes" id="UP000000787"/>
    </source>
</evidence>